<evidence type="ECO:0000256" key="1">
    <source>
        <dbReference type="ARBA" id="ARBA00022741"/>
    </source>
</evidence>
<dbReference type="Gene3D" id="3.40.50.12780">
    <property type="entry name" value="N-terminal domain of ligase-like"/>
    <property type="match status" value="1"/>
</dbReference>
<dbReference type="InterPro" id="IPR000873">
    <property type="entry name" value="AMP-dep_synth/lig_dom"/>
</dbReference>
<keyword evidence="4" id="KW-0436">Ligase</keyword>
<comment type="caution">
    <text evidence="4">The sequence shown here is derived from an EMBL/GenBank/DDBJ whole genome shotgun (WGS) entry which is preliminary data.</text>
</comment>
<dbReference type="Pfam" id="PF23562">
    <property type="entry name" value="AMP-binding_C_3"/>
    <property type="match status" value="1"/>
</dbReference>
<dbReference type="PANTHER" id="PTHR43272">
    <property type="entry name" value="LONG-CHAIN-FATTY-ACID--COA LIGASE"/>
    <property type="match status" value="1"/>
</dbReference>
<feature type="domain" description="AMP-dependent synthetase/ligase" evidence="3">
    <location>
        <begin position="26"/>
        <end position="428"/>
    </location>
</feature>
<dbReference type="EMBL" id="JABBYC010000018">
    <property type="protein sequence ID" value="MBL0886933.1"/>
    <property type="molecule type" value="Genomic_DNA"/>
</dbReference>
<evidence type="ECO:0000259" key="3">
    <source>
        <dbReference type="Pfam" id="PF00501"/>
    </source>
</evidence>
<accession>A0ABS1LLL2</accession>
<reference evidence="4 5" key="1">
    <citation type="journal article" date="2021" name="Arch. Microbiol.">
        <title>Myceligenerans indicum sp. nov., an actinobacterium isolated from mangrove sediment of Sundarbans, India.</title>
        <authorList>
            <person name="Asha K."/>
            <person name="Bhadury P."/>
        </authorList>
    </citation>
    <scope>NUCLEOTIDE SEQUENCE [LARGE SCALE GENOMIC DNA]</scope>
    <source>
        <strain evidence="4 5">I2</strain>
    </source>
</reference>
<dbReference type="PANTHER" id="PTHR43272:SF33">
    <property type="entry name" value="AMP-BINDING DOMAIN-CONTAINING PROTEIN-RELATED"/>
    <property type="match status" value="1"/>
</dbReference>
<dbReference type="GO" id="GO:0016874">
    <property type="term" value="F:ligase activity"/>
    <property type="evidence" value="ECO:0007669"/>
    <property type="project" value="UniProtKB-KW"/>
</dbReference>
<proteinExistence type="predicted"/>
<dbReference type="InterPro" id="IPR042099">
    <property type="entry name" value="ANL_N_sf"/>
</dbReference>
<sequence length="609" mass="65301">MTVVSTPAMVDVPEGTSINTILRERVARSGGETLIERRDTPRGPWVPVTALEFEQEVLALARGLIARGVGVGDRVGIMSRTRYEWTLLDFAIWAAGAVPVPVYETSSAEQVRWICSDAGVRLVFAETAAHVATIEQVRDSLPACEDVLVIEDGAVAALRTAGAHLPLLAVTERRDAVHRDDLATIIYTSGSTGRPKGVELTHGNFAHLTMNAAVAIPEILDAPGSRTLLFLPLAHVFARFVEVAAFAGNSVLGHAPDIKNLVGDLGTFAPTYLLAVPRVFEKVFNSAEAKVSGSRLRSRIFAWATDTAVRYSQALDTASGPGPRLRRAHRVADRLVYGALRTAMGGHLQWAVSGGAPLGERLGHFFRGVGITILEGYGLTETTAPATVNLPRHTKIGTVGPPLPGTSVAIADDGEVLLHGPHIFRGYHHQPQLTAEAVSDGWFRTGDLGTVDDDGFLRITGRKKEIIVTASGKNVAPAVLEDRLRAHPIVSQVVVVGDQRPFIGALVTLDAEMLPGWCAARGLPNLSIEEARVHPQVLKALDAAVRHANEAVSKAESIRKVSVLDFDFTEQNGYLTPSIKVKRAKVVADLAHLVDELYEAGRPEAATAR</sequence>
<dbReference type="PROSITE" id="PS00455">
    <property type="entry name" value="AMP_BINDING"/>
    <property type="match status" value="1"/>
</dbReference>
<evidence type="ECO:0000313" key="5">
    <source>
        <dbReference type="Proteomes" id="UP000675409"/>
    </source>
</evidence>
<keyword evidence="5" id="KW-1185">Reference proteome</keyword>
<evidence type="ECO:0000313" key="4">
    <source>
        <dbReference type="EMBL" id="MBL0886933.1"/>
    </source>
</evidence>
<protein>
    <submittedName>
        <fullName evidence="4">Long-chain fatty acid--CoA ligase</fullName>
    </submittedName>
</protein>
<dbReference type="SUPFAM" id="SSF56801">
    <property type="entry name" value="Acetyl-CoA synthetase-like"/>
    <property type="match status" value="1"/>
</dbReference>
<dbReference type="Pfam" id="PF00501">
    <property type="entry name" value="AMP-binding"/>
    <property type="match status" value="1"/>
</dbReference>
<dbReference type="RefSeq" id="WP_201847396.1">
    <property type="nucleotide sequence ID" value="NZ_JABBYC010000018.1"/>
</dbReference>
<keyword evidence="1" id="KW-0547">Nucleotide-binding</keyword>
<evidence type="ECO:0000256" key="2">
    <source>
        <dbReference type="ARBA" id="ARBA00022840"/>
    </source>
</evidence>
<dbReference type="InterPro" id="IPR020845">
    <property type="entry name" value="AMP-binding_CS"/>
</dbReference>
<organism evidence="4 5">
    <name type="scientific">Myceligenerans indicum</name>
    <dbReference type="NCBI Taxonomy" id="2593663"/>
    <lineage>
        <taxon>Bacteria</taxon>
        <taxon>Bacillati</taxon>
        <taxon>Actinomycetota</taxon>
        <taxon>Actinomycetes</taxon>
        <taxon>Micrococcales</taxon>
        <taxon>Promicromonosporaceae</taxon>
        <taxon>Myceligenerans</taxon>
    </lineage>
</organism>
<dbReference type="Proteomes" id="UP000675409">
    <property type="component" value="Unassembled WGS sequence"/>
</dbReference>
<name>A0ABS1LLL2_9MICO</name>
<gene>
    <name evidence="4" type="ORF">HGK34_11700</name>
</gene>
<dbReference type="CDD" id="cd05907">
    <property type="entry name" value="VL_LC_FACS_like"/>
    <property type="match status" value="1"/>
</dbReference>
<keyword evidence="2" id="KW-0067">ATP-binding</keyword>